<reference evidence="7" key="3">
    <citation type="submission" date="2015-06" db="UniProtKB">
        <authorList>
            <consortium name="EnsemblPlants"/>
        </authorList>
    </citation>
    <scope>IDENTIFICATION</scope>
    <source>
        <strain evidence="7">cv. Jemalong A17</strain>
    </source>
</reference>
<gene>
    <name evidence="6" type="ORF">MTR_0347s0040</name>
</gene>
<dbReference type="InterPro" id="IPR035979">
    <property type="entry name" value="RBD_domain_sf"/>
</dbReference>
<dbReference type="PANTHER" id="PTHR23147">
    <property type="entry name" value="SERINE/ARGININE RICH SPLICING FACTOR"/>
    <property type="match status" value="1"/>
</dbReference>
<evidence type="ECO:0000313" key="8">
    <source>
        <dbReference type="Proteomes" id="UP000002051"/>
    </source>
</evidence>
<dbReference type="InterPro" id="IPR000504">
    <property type="entry name" value="RRM_dom"/>
</dbReference>
<evidence type="ECO:0000256" key="2">
    <source>
        <dbReference type="ARBA" id="ARBA00022728"/>
    </source>
</evidence>
<keyword evidence="1" id="KW-0507">mRNA processing</keyword>
<reference evidence="6 8" key="1">
    <citation type="journal article" date="2011" name="Nature">
        <title>The Medicago genome provides insight into the evolution of rhizobial symbioses.</title>
        <authorList>
            <person name="Young N.D."/>
            <person name="Debelle F."/>
            <person name="Oldroyd G.E."/>
            <person name="Geurts R."/>
            <person name="Cannon S.B."/>
            <person name="Udvardi M.K."/>
            <person name="Benedito V.A."/>
            <person name="Mayer K.F."/>
            <person name="Gouzy J."/>
            <person name="Schoof H."/>
            <person name="Van de Peer Y."/>
            <person name="Proost S."/>
            <person name="Cook D.R."/>
            <person name="Meyers B.C."/>
            <person name="Spannagl M."/>
            <person name="Cheung F."/>
            <person name="De Mita S."/>
            <person name="Krishnakumar V."/>
            <person name="Gundlach H."/>
            <person name="Zhou S."/>
            <person name="Mudge J."/>
            <person name="Bharti A.K."/>
            <person name="Murray J.D."/>
            <person name="Naoumkina M.A."/>
            <person name="Rosen B."/>
            <person name="Silverstein K.A."/>
            <person name="Tang H."/>
            <person name="Rombauts S."/>
            <person name="Zhao P.X."/>
            <person name="Zhou P."/>
            <person name="Barbe V."/>
            <person name="Bardou P."/>
            <person name="Bechner M."/>
            <person name="Bellec A."/>
            <person name="Berger A."/>
            <person name="Berges H."/>
            <person name="Bidwell S."/>
            <person name="Bisseling T."/>
            <person name="Choisne N."/>
            <person name="Couloux A."/>
            <person name="Denny R."/>
            <person name="Deshpande S."/>
            <person name="Dai X."/>
            <person name="Doyle J.J."/>
            <person name="Dudez A.M."/>
            <person name="Farmer A.D."/>
            <person name="Fouteau S."/>
            <person name="Franken C."/>
            <person name="Gibelin C."/>
            <person name="Gish J."/>
            <person name="Goldstein S."/>
            <person name="Gonzalez A.J."/>
            <person name="Green P.J."/>
            <person name="Hallab A."/>
            <person name="Hartog M."/>
            <person name="Hua A."/>
            <person name="Humphray S.J."/>
            <person name="Jeong D.H."/>
            <person name="Jing Y."/>
            <person name="Jocker A."/>
            <person name="Kenton S.M."/>
            <person name="Kim D.J."/>
            <person name="Klee K."/>
            <person name="Lai H."/>
            <person name="Lang C."/>
            <person name="Lin S."/>
            <person name="Macmil S.L."/>
            <person name="Magdelenat G."/>
            <person name="Matthews L."/>
            <person name="McCorrison J."/>
            <person name="Monaghan E.L."/>
            <person name="Mun J.H."/>
            <person name="Najar F.Z."/>
            <person name="Nicholson C."/>
            <person name="Noirot C."/>
            <person name="O'Bleness M."/>
            <person name="Paule C.R."/>
            <person name="Poulain J."/>
            <person name="Prion F."/>
            <person name="Qin B."/>
            <person name="Qu C."/>
            <person name="Retzel E.F."/>
            <person name="Riddle C."/>
            <person name="Sallet E."/>
            <person name="Samain S."/>
            <person name="Samson N."/>
            <person name="Sanders I."/>
            <person name="Saurat O."/>
            <person name="Scarpelli C."/>
            <person name="Schiex T."/>
            <person name="Segurens B."/>
            <person name="Severin A.J."/>
            <person name="Sherrier D.J."/>
            <person name="Shi R."/>
            <person name="Sims S."/>
            <person name="Singer S.R."/>
            <person name="Sinharoy S."/>
            <person name="Sterck L."/>
            <person name="Viollet A."/>
            <person name="Wang B.B."/>
            <person name="Wang K."/>
            <person name="Wang M."/>
            <person name="Wang X."/>
            <person name="Warfsmann J."/>
            <person name="Weissenbach J."/>
            <person name="White D.D."/>
            <person name="White J.D."/>
            <person name="Wiley G.B."/>
            <person name="Wincker P."/>
            <person name="Xing Y."/>
            <person name="Yang L."/>
            <person name="Yao Z."/>
            <person name="Ying F."/>
            <person name="Zhai J."/>
            <person name="Zhou L."/>
            <person name="Zuber A."/>
            <person name="Denarie J."/>
            <person name="Dixon R.A."/>
            <person name="May G.D."/>
            <person name="Schwartz D.C."/>
            <person name="Rogers J."/>
            <person name="Quetier F."/>
            <person name="Town C.D."/>
            <person name="Roe B.A."/>
        </authorList>
    </citation>
    <scope>NUCLEOTIDE SEQUENCE [LARGE SCALE GENOMIC DNA]</scope>
    <source>
        <strain evidence="6">A17</strain>
        <strain evidence="7 8">cv. Jemalong A17</strain>
    </source>
</reference>
<evidence type="ECO:0000256" key="1">
    <source>
        <dbReference type="ARBA" id="ARBA00022664"/>
    </source>
</evidence>
<dbReference type="GO" id="GO:0016607">
    <property type="term" value="C:nuclear speck"/>
    <property type="evidence" value="ECO:0000318"/>
    <property type="project" value="GO_Central"/>
</dbReference>
<feature type="domain" description="RRM" evidence="5">
    <location>
        <begin position="7"/>
        <end position="60"/>
    </location>
</feature>
<dbReference type="CDD" id="cd00590">
    <property type="entry name" value="RRM_SF"/>
    <property type="match status" value="1"/>
</dbReference>
<keyword evidence="2" id="KW-0747">Spliceosome</keyword>
<accession>A0A072TET2</accession>
<dbReference type="GO" id="GO:0005681">
    <property type="term" value="C:spliceosomal complex"/>
    <property type="evidence" value="ECO:0007669"/>
    <property type="project" value="UniProtKB-KW"/>
</dbReference>
<proteinExistence type="predicted"/>
<evidence type="ECO:0000256" key="4">
    <source>
        <dbReference type="SAM" id="MobiDB-lite"/>
    </source>
</evidence>
<reference evidence="6 8" key="2">
    <citation type="journal article" date="2014" name="BMC Genomics">
        <title>An improved genome release (version Mt4.0) for the model legume Medicago truncatula.</title>
        <authorList>
            <person name="Tang H."/>
            <person name="Krishnakumar V."/>
            <person name="Bidwell S."/>
            <person name="Rosen B."/>
            <person name="Chan A."/>
            <person name="Zhou S."/>
            <person name="Gentzbittel L."/>
            <person name="Childs K.L."/>
            <person name="Yandell M."/>
            <person name="Gundlach H."/>
            <person name="Mayer K.F."/>
            <person name="Schwartz D.C."/>
            <person name="Town C.D."/>
        </authorList>
    </citation>
    <scope>GENOME REANNOTATION</scope>
    <source>
        <strain evidence="6">A17</strain>
        <strain evidence="7 8">cv. Jemalong A17</strain>
    </source>
</reference>
<name>A0A072TET2_MEDTR</name>
<dbReference type="GO" id="GO:0008380">
    <property type="term" value="P:RNA splicing"/>
    <property type="evidence" value="ECO:0007669"/>
    <property type="project" value="UniProtKB-KW"/>
</dbReference>
<dbReference type="Gene3D" id="3.30.70.330">
    <property type="match status" value="1"/>
</dbReference>
<dbReference type="EMBL" id="KL403072">
    <property type="protein sequence ID" value="KEH16069.1"/>
    <property type="molecule type" value="Genomic_DNA"/>
</dbReference>
<organism evidence="6 8">
    <name type="scientific">Medicago truncatula</name>
    <name type="common">Barrel medic</name>
    <name type="synonym">Medicago tribuloides</name>
    <dbReference type="NCBI Taxonomy" id="3880"/>
    <lineage>
        <taxon>Eukaryota</taxon>
        <taxon>Viridiplantae</taxon>
        <taxon>Streptophyta</taxon>
        <taxon>Embryophyta</taxon>
        <taxon>Tracheophyta</taxon>
        <taxon>Spermatophyta</taxon>
        <taxon>Magnoliopsida</taxon>
        <taxon>eudicotyledons</taxon>
        <taxon>Gunneridae</taxon>
        <taxon>Pentapetalae</taxon>
        <taxon>rosids</taxon>
        <taxon>fabids</taxon>
        <taxon>Fabales</taxon>
        <taxon>Fabaceae</taxon>
        <taxon>Papilionoideae</taxon>
        <taxon>50 kb inversion clade</taxon>
        <taxon>NPAAA clade</taxon>
        <taxon>Hologalegina</taxon>
        <taxon>IRL clade</taxon>
        <taxon>Trifolieae</taxon>
        <taxon>Medicago</taxon>
    </lineage>
</organism>
<sequence>ASTFFLRKDFEVCGILEDVFVANNRNRNGEVYGFVRYAKVRNVDKLLKALNNICFGQYRVRAVLARFDRKGERRGVEVREGEGVGGEVKVRKKEAEGEKRKEGTKGWVDTGKKKEEGLLEGDAGGVRVGSVLVRVRGSKKKGGEGEGVTGRLEEKVGRNTSTDKVSEHTSLVRKIDPVKRMLHGHLGV</sequence>
<dbReference type="InterPro" id="IPR012677">
    <property type="entry name" value="Nucleotide-bd_a/b_plait_sf"/>
</dbReference>
<evidence type="ECO:0000259" key="5">
    <source>
        <dbReference type="Pfam" id="PF00076"/>
    </source>
</evidence>
<evidence type="ECO:0000313" key="6">
    <source>
        <dbReference type="EMBL" id="KEH16069.1"/>
    </source>
</evidence>
<dbReference type="SUPFAM" id="SSF54928">
    <property type="entry name" value="RNA-binding domain, RBD"/>
    <property type="match status" value="1"/>
</dbReference>
<evidence type="ECO:0000313" key="7">
    <source>
        <dbReference type="EnsemblPlants" id="KEH16069"/>
    </source>
</evidence>
<dbReference type="Pfam" id="PF00076">
    <property type="entry name" value="RRM_1"/>
    <property type="match status" value="1"/>
</dbReference>
<keyword evidence="8" id="KW-1185">Reference proteome</keyword>
<dbReference type="HOGENOM" id="CLU_1231499_0_0_1"/>
<feature type="region of interest" description="Disordered" evidence="4">
    <location>
        <begin position="139"/>
        <end position="166"/>
    </location>
</feature>
<dbReference type="Proteomes" id="UP000002051">
    <property type="component" value="Unassembled WGS sequence"/>
</dbReference>
<dbReference type="GO" id="GO:0006397">
    <property type="term" value="P:mRNA processing"/>
    <property type="evidence" value="ECO:0007669"/>
    <property type="project" value="UniProtKB-KW"/>
</dbReference>
<dbReference type="GO" id="GO:0003729">
    <property type="term" value="F:mRNA binding"/>
    <property type="evidence" value="ECO:0000318"/>
    <property type="project" value="GO_Central"/>
</dbReference>
<dbReference type="InterPro" id="IPR050907">
    <property type="entry name" value="SRSF"/>
</dbReference>
<feature type="non-terminal residue" evidence="6">
    <location>
        <position position="1"/>
    </location>
</feature>
<dbReference type="EnsemblPlants" id="KEH16069">
    <property type="protein sequence ID" value="KEH16069"/>
    <property type="gene ID" value="MTR_0347s0040"/>
</dbReference>
<keyword evidence="3" id="KW-0508">mRNA splicing</keyword>
<protein>
    <submittedName>
        <fullName evidence="6">RNA recognition motif</fullName>
    </submittedName>
</protein>
<evidence type="ECO:0000256" key="3">
    <source>
        <dbReference type="ARBA" id="ARBA00023187"/>
    </source>
</evidence>
<dbReference type="GO" id="GO:0000381">
    <property type="term" value="P:regulation of alternative mRNA splicing, via spliceosome"/>
    <property type="evidence" value="ECO:0000318"/>
    <property type="project" value="GO_Central"/>
</dbReference>
<dbReference type="AlphaFoldDB" id="A0A072TET2"/>